<dbReference type="SUPFAM" id="SSF55931">
    <property type="entry name" value="Glutamine synthetase/guanido kinase"/>
    <property type="match status" value="1"/>
</dbReference>
<dbReference type="InterPro" id="IPR040577">
    <property type="entry name" value="Gln-synt_C"/>
</dbReference>
<dbReference type="PANTHER" id="PTHR42974:SF1">
    <property type="entry name" value="TYPE-3 GLUTAMINE SYNTHETASE"/>
    <property type="match status" value="1"/>
</dbReference>
<organism evidence="5 6">
    <name type="scientific">Candidatus Pullilachnospira gallistercoris</name>
    <dbReference type="NCBI Taxonomy" id="2840911"/>
    <lineage>
        <taxon>Bacteria</taxon>
        <taxon>Bacillati</taxon>
        <taxon>Bacillota</taxon>
        <taxon>Clostridia</taxon>
        <taxon>Lachnospirales</taxon>
        <taxon>Lachnospiraceae</taxon>
        <taxon>Lachnospiraceae incertae sedis</taxon>
        <taxon>Candidatus Pullilachnospira</taxon>
    </lineage>
</organism>
<evidence type="ECO:0000256" key="1">
    <source>
        <dbReference type="PROSITE-ProRule" id="PRU01330"/>
    </source>
</evidence>
<dbReference type="InterPro" id="IPR008146">
    <property type="entry name" value="Gln_synth_cat_dom"/>
</dbReference>
<dbReference type="PANTHER" id="PTHR42974">
    <property type="entry name" value="GLUTAMINE SYNTHETASE"/>
    <property type="match status" value="1"/>
</dbReference>
<dbReference type="GO" id="GO:0004356">
    <property type="term" value="F:glutamine synthetase activity"/>
    <property type="evidence" value="ECO:0007669"/>
    <property type="project" value="InterPro"/>
</dbReference>
<dbReference type="Pfam" id="PF12437">
    <property type="entry name" value="GSIII_N"/>
    <property type="match status" value="1"/>
</dbReference>
<feature type="domain" description="GS catalytic" evidence="4">
    <location>
        <begin position="167"/>
        <end position="598"/>
    </location>
</feature>
<protein>
    <submittedName>
        <fullName evidence="5">Glutamine synthetase III</fullName>
    </submittedName>
</protein>
<evidence type="ECO:0000259" key="3">
    <source>
        <dbReference type="PROSITE" id="PS51986"/>
    </source>
</evidence>
<comment type="similarity">
    <text evidence="1 2">Belongs to the glutamine synthetase family.</text>
</comment>
<proteinExistence type="inferred from homology"/>
<dbReference type="AlphaFoldDB" id="A0A9D1EAH9"/>
<evidence type="ECO:0000256" key="2">
    <source>
        <dbReference type="RuleBase" id="RU000384"/>
    </source>
</evidence>
<name>A0A9D1EAH9_9FIRM</name>
<dbReference type="Pfam" id="PF18318">
    <property type="entry name" value="Gln-synt_C-ter"/>
    <property type="match status" value="1"/>
</dbReference>
<evidence type="ECO:0000259" key="4">
    <source>
        <dbReference type="PROSITE" id="PS51987"/>
    </source>
</evidence>
<dbReference type="Proteomes" id="UP000823912">
    <property type="component" value="Unassembled WGS sequence"/>
</dbReference>
<dbReference type="Pfam" id="PF00120">
    <property type="entry name" value="Gln-synt_C"/>
    <property type="match status" value="1"/>
</dbReference>
<dbReference type="InterPro" id="IPR027303">
    <property type="entry name" value="Gln_synth_gly_rich_site"/>
</dbReference>
<comment type="caution">
    <text evidence="5">The sequence shown here is derived from an EMBL/GenBank/DDBJ whole genome shotgun (WGS) entry which is preliminary data.</text>
</comment>
<dbReference type="PROSITE" id="PS51986">
    <property type="entry name" value="GS_BETA_GRASP"/>
    <property type="match status" value="1"/>
</dbReference>
<gene>
    <name evidence="5" type="ORF">IAA55_08870</name>
</gene>
<dbReference type="InterPro" id="IPR008147">
    <property type="entry name" value="Gln_synt_N"/>
</dbReference>
<feature type="domain" description="GS beta-grasp" evidence="3">
    <location>
        <begin position="68"/>
        <end position="162"/>
    </location>
</feature>
<sequence length="708" mass="78692">MAEEKEYFNVADIFGENVFNDAVMQERLPKKVYQKLKQTISEGKELDLATADVVAHEMKEWAIEKGATHYTHWFQPLTGVTAEKHDAFISAPMPNGKVLMSFSGKELIKGEPDASSFPSGGLRATFEARGYTAWDCTSPAFVRQDAAGATLCIPTAFCSYTGEALDQKTPLLRSMEALSQQSLRLLRLFGNTTSRKVVPSVGAEQEYFLIDRDKYLKRKDLVYTGRTLFGRMPAKGQELEDHYFGAIRERIAAFMRDVNKELWKLGVSAKTQHNEVAPAQHELAPIYSEANVAVDHNQLIMETLKKVAGRHGLQCLLHEKPFDGVNGSGKHNNWSLVTDDGINLLDPGKTPHENIQFLLVLCCILAAVDDHADLLRESASDVGNDHRLGADEAPPAIISIFLGEQLEDVLSQLISTGAATSSIKGEKLETGVKTLPEFMRDATDRNRTSPFAFTGNKFEFRMVGSQDSVGEPNIVLNTIVAEAFSNVCDILEKADDFNLAVHDLIKDLAVKHQRIVFNGNGYSEDWVKEAEKRGLPNIKSMVEAIPALTTEKSVALFEKFGVFTEAELESRAEIEYELYAKEINIEARAMLNIASKQIIPAVIKYTTKLADSINAVKATGCGADVSTQEGLLKEISDLLKETKTELVNLQDAVNKGIAMEDNRERAIYYHDTVMKCMQALRTPVDQMEYLVDKEAWPMPSYGDMIFEV</sequence>
<dbReference type="InterPro" id="IPR052725">
    <property type="entry name" value="GS_Type-3"/>
</dbReference>
<reference evidence="5" key="2">
    <citation type="journal article" date="2021" name="PeerJ">
        <title>Extensive microbial diversity within the chicken gut microbiome revealed by metagenomics and culture.</title>
        <authorList>
            <person name="Gilroy R."/>
            <person name="Ravi A."/>
            <person name="Getino M."/>
            <person name="Pursley I."/>
            <person name="Horton D.L."/>
            <person name="Alikhan N.F."/>
            <person name="Baker D."/>
            <person name="Gharbi K."/>
            <person name="Hall N."/>
            <person name="Watson M."/>
            <person name="Adriaenssens E.M."/>
            <person name="Foster-Nyarko E."/>
            <person name="Jarju S."/>
            <person name="Secka A."/>
            <person name="Antonio M."/>
            <person name="Oren A."/>
            <person name="Chaudhuri R.R."/>
            <person name="La Ragione R."/>
            <person name="Hildebrand F."/>
            <person name="Pallen M.J."/>
        </authorList>
    </citation>
    <scope>NUCLEOTIDE SEQUENCE</scope>
    <source>
        <strain evidence="5">ChiSjej5B23-6657</strain>
    </source>
</reference>
<evidence type="ECO:0000313" key="5">
    <source>
        <dbReference type="EMBL" id="HIR71380.1"/>
    </source>
</evidence>
<dbReference type="GO" id="GO:0006542">
    <property type="term" value="P:glutamine biosynthetic process"/>
    <property type="evidence" value="ECO:0007669"/>
    <property type="project" value="InterPro"/>
</dbReference>
<accession>A0A9D1EAH9</accession>
<reference evidence="5" key="1">
    <citation type="submission" date="2020-10" db="EMBL/GenBank/DDBJ databases">
        <authorList>
            <person name="Gilroy R."/>
        </authorList>
    </citation>
    <scope>NUCLEOTIDE SEQUENCE</scope>
    <source>
        <strain evidence="5">ChiSjej5B23-6657</strain>
    </source>
</reference>
<dbReference type="InterPro" id="IPR014746">
    <property type="entry name" value="Gln_synth/guanido_kin_cat_dom"/>
</dbReference>
<evidence type="ECO:0000313" key="6">
    <source>
        <dbReference type="Proteomes" id="UP000823912"/>
    </source>
</evidence>
<dbReference type="Gene3D" id="3.30.590.10">
    <property type="entry name" value="Glutamine synthetase/guanido kinase, catalytic domain"/>
    <property type="match status" value="1"/>
</dbReference>
<dbReference type="EMBL" id="DVHM01000146">
    <property type="protein sequence ID" value="HIR71380.1"/>
    <property type="molecule type" value="Genomic_DNA"/>
</dbReference>
<dbReference type="PROSITE" id="PS51987">
    <property type="entry name" value="GS_CATALYTIC"/>
    <property type="match status" value="1"/>
</dbReference>
<dbReference type="PROSITE" id="PS00181">
    <property type="entry name" value="GLNA_ATP"/>
    <property type="match status" value="1"/>
</dbReference>
<dbReference type="SMART" id="SM01230">
    <property type="entry name" value="Gln-synt_C"/>
    <property type="match status" value="1"/>
</dbReference>
<dbReference type="InterPro" id="IPR022147">
    <property type="entry name" value="GSIII_N"/>
</dbReference>
<dbReference type="Gene3D" id="1.20.120.1560">
    <property type="match status" value="1"/>
</dbReference>